<feature type="transmembrane region" description="Helical" evidence="1">
    <location>
        <begin position="118"/>
        <end position="137"/>
    </location>
</feature>
<feature type="transmembrane region" description="Helical" evidence="1">
    <location>
        <begin position="93"/>
        <end position="112"/>
    </location>
</feature>
<accession>A0A4R2E727</accession>
<keyword evidence="1" id="KW-0812">Transmembrane</keyword>
<evidence type="ECO:0000313" key="3">
    <source>
        <dbReference type="Proteomes" id="UP000294830"/>
    </source>
</evidence>
<dbReference type="OrthoDB" id="894278at2"/>
<dbReference type="AlphaFoldDB" id="A0A4R2E727"/>
<keyword evidence="1" id="KW-0472">Membrane</keyword>
<dbReference type="RefSeq" id="WP_131840185.1">
    <property type="nucleotide sequence ID" value="NZ_SLWB01000015.1"/>
</dbReference>
<evidence type="ECO:0000313" key="2">
    <source>
        <dbReference type="EMBL" id="TCN63751.1"/>
    </source>
</evidence>
<name>A0A4R2E727_9BACT</name>
<protein>
    <submittedName>
        <fullName evidence="2">Uncharacterized protein</fullName>
    </submittedName>
</protein>
<feature type="transmembrane region" description="Helical" evidence="1">
    <location>
        <begin position="14"/>
        <end position="35"/>
    </location>
</feature>
<proteinExistence type="predicted"/>
<keyword evidence="3" id="KW-1185">Reference proteome</keyword>
<organism evidence="2 3">
    <name type="scientific">Acetobacteroides hydrogenigenes</name>
    <dbReference type="NCBI Taxonomy" id="979970"/>
    <lineage>
        <taxon>Bacteria</taxon>
        <taxon>Pseudomonadati</taxon>
        <taxon>Bacteroidota</taxon>
        <taxon>Bacteroidia</taxon>
        <taxon>Bacteroidales</taxon>
        <taxon>Rikenellaceae</taxon>
        <taxon>Acetobacteroides</taxon>
    </lineage>
</organism>
<dbReference type="EMBL" id="SLWB01000015">
    <property type="protein sequence ID" value="TCN63751.1"/>
    <property type="molecule type" value="Genomic_DNA"/>
</dbReference>
<evidence type="ECO:0000256" key="1">
    <source>
        <dbReference type="SAM" id="Phobius"/>
    </source>
</evidence>
<reference evidence="2 3" key="1">
    <citation type="submission" date="2019-03" db="EMBL/GenBank/DDBJ databases">
        <title>Genomic Encyclopedia of Archaeal and Bacterial Type Strains, Phase II (KMG-II): from individual species to whole genera.</title>
        <authorList>
            <person name="Goeker M."/>
        </authorList>
    </citation>
    <scope>NUCLEOTIDE SEQUENCE [LARGE SCALE GENOMIC DNA]</scope>
    <source>
        <strain evidence="2 3">RL-C</strain>
    </source>
</reference>
<keyword evidence="1" id="KW-1133">Transmembrane helix</keyword>
<gene>
    <name evidence="2" type="ORF">CLV25_115101</name>
</gene>
<dbReference type="Proteomes" id="UP000294830">
    <property type="component" value="Unassembled WGS sequence"/>
</dbReference>
<sequence length="150" mass="17526">MMTNYLFPHSYKRIGWLLFVPTAVFFILWMAGVVGDIEIPLPKIFRFYGFAGSTTALQTTILPVILIAALLFIGFSKEEDEDEYVARIRMESLIWSLYVNYLLLAVAFLVVYGVEFLTVTWVGLFTLLIVFVFRFQWKLYQTRKLVKDEK</sequence>
<feature type="transmembrane region" description="Helical" evidence="1">
    <location>
        <begin position="47"/>
        <end position="73"/>
    </location>
</feature>
<comment type="caution">
    <text evidence="2">The sequence shown here is derived from an EMBL/GenBank/DDBJ whole genome shotgun (WGS) entry which is preliminary data.</text>
</comment>